<dbReference type="InterPro" id="IPR023612">
    <property type="entry name" value="Peptidase_M4"/>
</dbReference>
<evidence type="ECO:0000259" key="10">
    <source>
        <dbReference type="Pfam" id="PF01447"/>
    </source>
</evidence>
<keyword evidence="14" id="KW-1185">Reference proteome</keyword>
<accession>A0ABS0D027</accession>
<evidence type="ECO:0000256" key="3">
    <source>
        <dbReference type="ARBA" id="ARBA00022723"/>
    </source>
</evidence>
<comment type="caution">
    <text evidence="13">The sequence shown here is derived from an EMBL/GenBank/DDBJ whole genome shotgun (WGS) entry which is preliminary data.</text>
</comment>
<dbReference type="Gene3D" id="1.10.390.10">
    <property type="entry name" value="Neutral Protease Domain 2"/>
    <property type="match status" value="1"/>
</dbReference>
<feature type="domain" description="FTP" evidence="12">
    <location>
        <begin position="91"/>
        <end position="130"/>
    </location>
</feature>
<dbReference type="SUPFAM" id="SSF55486">
    <property type="entry name" value="Metalloproteases ('zincins'), catalytic domain"/>
    <property type="match status" value="1"/>
</dbReference>
<comment type="cofactor">
    <cofactor evidence="8">
        <name>Zn(2+)</name>
        <dbReference type="ChEBI" id="CHEBI:29105"/>
    </cofactor>
</comment>
<organism evidence="13 14">
    <name type="scientific">Nocardia amamiensis</name>
    <dbReference type="NCBI Taxonomy" id="404578"/>
    <lineage>
        <taxon>Bacteria</taxon>
        <taxon>Bacillati</taxon>
        <taxon>Actinomycetota</taxon>
        <taxon>Actinomycetes</taxon>
        <taxon>Mycobacteriales</taxon>
        <taxon>Nocardiaceae</taxon>
        <taxon>Nocardia</taxon>
    </lineage>
</organism>
<keyword evidence="4" id="KW-0732">Signal</keyword>
<proteinExistence type="inferred from homology"/>
<dbReference type="EMBL" id="JADLQX010000038">
    <property type="protein sequence ID" value="MBF6302191.1"/>
    <property type="molecule type" value="Genomic_DNA"/>
</dbReference>
<evidence type="ECO:0000256" key="4">
    <source>
        <dbReference type="ARBA" id="ARBA00022729"/>
    </source>
</evidence>
<keyword evidence="2 8" id="KW-0645">Protease</keyword>
<dbReference type="InterPro" id="IPR013856">
    <property type="entry name" value="Peptidase_M4_domain"/>
</dbReference>
<dbReference type="Pfam" id="PF01447">
    <property type="entry name" value="Peptidase_M4"/>
    <property type="match status" value="1"/>
</dbReference>
<dbReference type="Pfam" id="PF07504">
    <property type="entry name" value="FTP"/>
    <property type="match status" value="1"/>
</dbReference>
<feature type="domain" description="Peptidase M4 C-terminal" evidence="11">
    <location>
        <begin position="410"/>
        <end position="583"/>
    </location>
</feature>
<evidence type="ECO:0000259" key="12">
    <source>
        <dbReference type="Pfam" id="PF07504"/>
    </source>
</evidence>
<evidence type="ECO:0000259" key="11">
    <source>
        <dbReference type="Pfam" id="PF02868"/>
    </source>
</evidence>
<dbReference type="CDD" id="cd09597">
    <property type="entry name" value="M4_TLP"/>
    <property type="match status" value="1"/>
</dbReference>
<keyword evidence="7 8" id="KW-0482">Metalloprotease</keyword>
<dbReference type="PANTHER" id="PTHR33794">
    <property type="entry name" value="BACILLOLYSIN"/>
    <property type="match status" value="1"/>
</dbReference>
<feature type="region of interest" description="Disordered" evidence="9">
    <location>
        <begin position="1"/>
        <end position="42"/>
    </location>
</feature>
<evidence type="ECO:0000256" key="5">
    <source>
        <dbReference type="ARBA" id="ARBA00022801"/>
    </source>
</evidence>
<dbReference type="InterPro" id="IPR011096">
    <property type="entry name" value="FTP_domain"/>
</dbReference>
<comment type="function">
    <text evidence="8">Extracellular zinc metalloprotease.</text>
</comment>
<dbReference type="PANTHER" id="PTHR33794:SF1">
    <property type="entry name" value="BACILLOLYSIN"/>
    <property type="match status" value="1"/>
</dbReference>
<dbReference type="InterPro" id="IPR001570">
    <property type="entry name" value="Peptidase_M4_C_domain"/>
</dbReference>
<dbReference type="RefSeq" id="WP_195133377.1">
    <property type="nucleotide sequence ID" value="NZ_JADLQX010000038.1"/>
</dbReference>
<dbReference type="InterPro" id="IPR027268">
    <property type="entry name" value="Peptidase_M4/M1_CTD_sf"/>
</dbReference>
<dbReference type="InterPro" id="IPR050728">
    <property type="entry name" value="Zinc_Metalloprotease_M4"/>
</dbReference>
<keyword evidence="8" id="KW-0964">Secreted</keyword>
<keyword evidence="6 8" id="KW-0862">Zinc</keyword>
<evidence type="ECO:0000313" key="13">
    <source>
        <dbReference type="EMBL" id="MBF6302191.1"/>
    </source>
</evidence>
<protein>
    <recommendedName>
        <fullName evidence="8">Neutral metalloproteinase</fullName>
        <ecNumber evidence="8">3.4.24.-</ecNumber>
    </recommendedName>
</protein>
<gene>
    <name evidence="13" type="ORF">IU459_32315</name>
</gene>
<evidence type="ECO:0000313" key="14">
    <source>
        <dbReference type="Proteomes" id="UP000702209"/>
    </source>
</evidence>
<reference evidence="13 14" key="1">
    <citation type="submission" date="2020-10" db="EMBL/GenBank/DDBJ databases">
        <title>Identification of Nocardia species via Next-generation sequencing and recognition of intraspecies genetic diversity.</title>
        <authorList>
            <person name="Li P."/>
            <person name="Li P."/>
            <person name="Lu B."/>
        </authorList>
    </citation>
    <scope>NUCLEOTIDE SEQUENCE [LARGE SCALE GENOMIC DNA]</scope>
    <source>
        <strain evidence="13 14">BJ06-0157</strain>
    </source>
</reference>
<name>A0ABS0D027_9NOCA</name>
<dbReference type="PRINTS" id="PR00730">
    <property type="entry name" value="THERMOLYSIN"/>
</dbReference>
<dbReference type="EC" id="3.4.24.-" evidence="8"/>
<evidence type="ECO:0000256" key="1">
    <source>
        <dbReference type="ARBA" id="ARBA00009388"/>
    </source>
</evidence>
<keyword evidence="3" id="KW-0479">Metal-binding</keyword>
<evidence type="ECO:0000256" key="6">
    <source>
        <dbReference type="ARBA" id="ARBA00022833"/>
    </source>
</evidence>
<dbReference type="Pfam" id="PF02868">
    <property type="entry name" value="Peptidase_M4_C"/>
    <property type="match status" value="1"/>
</dbReference>
<comment type="similarity">
    <text evidence="1 8">Belongs to the peptidase M4 family.</text>
</comment>
<sequence length="586" mass="64005">MSALESLHYHVADDPVTGPDVSARSRESFPAGADAPEFDAPALPFTSNEAAARFYLDEILRRDSRPALESLVEPDRAERVPSLILESEQDLRRLGTRQVRFAQTARSIPVFGAGAVVELNESRELVSVNARLDEVSGVDPVESLSRSEALERLAQYTGVDIPAEAGVSGRLNFYKDEDAGSWHLAWFFPGIPAEPPPSAESTDIEPGATEGHGLGRRPIPPSFDYLIDAHDGEILYCYSAVPTALPRPTRCKGTDEDGVKQTFLGKLASPAGTACQLDDPLRAVRTYDLEFADLDSNPPVPNLPVQADSSDFGTAHRAAVSAHLNASRVQDFYKVVLQRDGIDDRGMDLVSLVNATASSMEEPPGLLNAFWWKDKMWYGQIPRNGRLVSLSRHLDIIGHELTHGVIASTSNLVYATQSGALNESFADIAGIIINNWYNAPDPEDVGTWNWELGAGLRDDGRPLRDFADPARTGHPSHMDQFRALGPGVRPGPTNDNGWVHRNSNIHNKAVHNLLTMSKNGERVFSVRDVAVLTYLAMARLTPRATFAEALQSIVDVAQTYFGGDSDKKDRIDAIREAYRLVGIAPV</sequence>
<evidence type="ECO:0000256" key="7">
    <source>
        <dbReference type="ARBA" id="ARBA00023049"/>
    </source>
</evidence>
<keyword evidence="5 8" id="KW-0378">Hydrolase</keyword>
<evidence type="ECO:0000256" key="8">
    <source>
        <dbReference type="RuleBase" id="RU366073"/>
    </source>
</evidence>
<dbReference type="Gene3D" id="3.10.170.10">
    <property type="match status" value="1"/>
</dbReference>
<feature type="domain" description="Peptidase M4" evidence="10">
    <location>
        <begin position="271"/>
        <end position="406"/>
    </location>
</feature>
<evidence type="ECO:0000256" key="9">
    <source>
        <dbReference type="SAM" id="MobiDB-lite"/>
    </source>
</evidence>
<dbReference type="Proteomes" id="UP000702209">
    <property type="component" value="Unassembled WGS sequence"/>
</dbReference>
<feature type="region of interest" description="Disordered" evidence="9">
    <location>
        <begin position="195"/>
        <end position="216"/>
    </location>
</feature>
<evidence type="ECO:0000256" key="2">
    <source>
        <dbReference type="ARBA" id="ARBA00022670"/>
    </source>
</evidence>
<comment type="subcellular location">
    <subcellularLocation>
        <location evidence="8">Secreted</location>
    </subcellularLocation>
</comment>